<keyword evidence="3" id="KW-1185">Reference proteome</keyword>
<organism evidence="2 3">
    <name type="scientific">Acropora cervicornis</name>
    <name type="common">Staghorn coral</name>
    <dbReference type="NCBI Taxonomy" id="6130"/>
    <lineage>
        <taxon>Eukaryota</taxon>
        <taxon>Metazoa</taxon>
        <taxon>Cnidaria</taxon>
        <taxon>Anthozoa</taxon>
        <taxon>Hexacorallia</taxon>
        <taxon>Scleractinia</taxon>
        <taxon>Astrocoeniina</taxon>
        <taxon>Acroporidae</taxon>
        <taxon>Acropora</taxon>
    </lineage>
</organism>
<dbReference type="AlphaFoldDB" id="A0AAD9PYD2"/>
<proteinExistence type="predicted"/>
<feature type="region of interest" description="Disordered" evidence="1">
    <location>
        <begin position="104"/>
        <end position="147"/>
    </location>
</feature>
<protein>
    <submittedName>
        <fullName evidence="2">Uncharacterized protein</fullName>
    </submittedName>
</protein>
<evidence type="ECO:0000313" key="3">
    <source>
        <dbReference type="Proteomes" id="UP001249851"/>
    </source>
</evidence>
<gene>
    <name evidence="2" type="ORF">P5673_028083</name>
</gene>
<comment type="caution">
    <text evidence="2">The sequence shown here is derived from an EMBL/GenBank/DDBJ whole genome shotgun (WGS) entry which is preliminary data.</text>
</comment>
<accession>A0AAD9PYD2</accession>
<reference evidence="2" key="2">
    <citation type="journal article" date="2023" name="Science">
        <title>Genomic signatures of disease resistance in endangered staghorn corals.</title>
        <authorList>
            <person name="Vollmer S.V."/>
            <person name="Selwyn J.D."/>
            <person name="Despard B.A."/>
            <person name="Roesel C.L."/>
        </authorList>
    </citation>
    <scope>NUCLEOTIDE SEQUENCE</scope>
    <source>
        <strain evidence="2">K2</strain>
    </source>
</reference>
<sequence length="237" mass="27295">MSYYQQPFNQPPHYYPSNWNSDVGFQREFPPQTAEVYTNQPYYPFPMVAPQSTVFIYDDQPIVTYLAAADERSADEYLIRWYAYTCHPLYSIKRSTMSYASAPPPYNPGVPPQGSAGVGFEHHQQAGGGSHQPPPYPYQTPYNAPYPQQQHGYNQPYGYHQQVYTQQPNTVYVYDDQQRRRNNDDAAECFLWGLVNITIFVERDGRFLPHSQVLAMLNGIERGKITSFPGNDIRVGR</sequence>
<evidence type="ECO:0000256" key="1">
    <source>
        <dbReference type="SAM" id="MobiDB-lite"/>
    </source>
</evidence>
<reference evidence="2" key="1">
    <citation type="journal article" date="2023" name="G3 (Bethesda)">
        <title>Whole genome assembly and annotation of the endangered Caribbean coral Acropora cervicornis.</title>
        <authorList>
            <person name="Selwyn J.D."/>
            <person name="Vollmer S.V."/>
        </authorList>
    </citation>
    <scope>NUCLEOTIDE SEQUENCE</scope>
    <source>
        <strain evidence="2">K2</strain>
    </source>
</reference>
<dbReference type="EMBL" id="JARQWQ010000101">
    <property type="protein sequence ID" value="KAK2551154.1"/>
    <property type="molecule type" value="Genomic_DNA"/>
</dbReference>
<dbReference type="Proteomes" id="UP001249851">
    <property type="component" value="Unassembled WGS sequence"/>
</dbReference>
<evidence type="ECO:0000313" key="2">
    <source>
        <dbReference type="EMBL" id="KAK2551154.1"/>
    </source>
</evidence>
<name>A0AAD9PYD2_ACRCE</name>